<evidence type="ECO:0000256" key="6">
    <source>
        <dbReference type="ARBA" id="ARBA00022679"/>
    </source>
</evidence>
<reference evidence="9" key="2">
    <citation type="submission" date="2022-05" db="EMBL/GenBank/DDBJ databases">
        <authorList>
            <person name="Proctor A.L."/>
            <person name="Phillips G.J."/>
            <person name="Wannemuehler M.J."/>
        </authorList>
    </citation>
    <scope>NUCLEOTIDE SEQUENCE</scope>
    <source>
        <strain evidence="9">ASF457</strain>
    </source>
</reference>
<organism evidence="9 10">
    <name type="scientific">Mucispirillum schaedleri ASF457</name>
    <dbReference type="NCBI Taxonomy" id="1379858"/>
    <lineage>
        <taxon>Bacteria</taxon>
        <taxon>Pseudomonadati</taxon>
        <taxon>Deferribacterota</taxon>
        <taxon>Deferribacteres</taxon>
        <taxon>Deferribacterales</taxon>
        <taxon>Mucispirillaceae</taxon>
        <taxon>Mucispirillum</taxon>
    </lineage>
</organism>
<evidence type="ECO:0000256" key="3">
    <source>
        <dbReference type="ARBA" id="ARBA00004964"/>
    </source>
</evidence>
<evidence type="ECO:0000256" key="2">
    <source>
        <dbReference type="ARBA" id="ARBA00002764"/>
    </source>
</evidence>
<name>V2QIW4_9BACT</name>
<accession>V2QIW4</accession>
<dbReference type="SUPFAM" id="SSF53756">
    <property type="entry name" value="UDP-Glycosyltransferase/glycogen phosphorylase"/>
    <property type="match status" value="1"/>
</dbReference>
<dbReference type="EMBL" id="CP097562">
    <property type="protein sequence ID" value="USF23732.1"/>
    <property type="molecule type" value="Genomic_DNA"/>
</dbReference>
<keyword evidence="10" id="KW-1185">Reference proteome</keyword>
<comment type="caution">
    <text evidence="8">Lacks conserved residue(s) required for the propagation of feature annotation.</text>
</comment>
<dbReference type="CDD" id="cd03791">
    <property type="entry name" value="GT5_Glycogen_synthase_DULL1-like"/>
    <property type="match status" value="1"/>
</dbReference>
<comment type="function">
    <text evidence="2 8">Synthesizes alpha-1,4-glucan chains using ADP-glucose.</text>
</comment>
<reference evidence="9" key="1">
    <citation type="journal article" date="2014" name="Genome Announc.">
        <title>Draft genome sequences of the altered schaedler flora, a defined bacterial community from gnotobiotic mice.</title>
        <authorList>
            <person name="Wannemuehler M.J."/>
            <person name="Overstreet A.M."/>
            <person name="Ward D.V."/>
            <person name="Phillips G.J."/>
        </authorList>
    </citation>
    <scope>NUCLEOTIDE SEQUENCE</scope>
    <source>
        <strain evidence="9">ASF457</strain>
    </source>
</reference>
<comment type="catalytic activity">
    <reaction evidence="1 8">
        <text>[(1-&gt;4)-alpha-D-glucosyl](n) + ADP-alpha-D-glucose = [(1-&gt;4)-alpha-D-glucosyl](n+1) + ADP + H(+)</text>
        <dbReference type="Rhea" id="RHEA:18189"/>
        <dbReference type="Rhea" id="RHEA-COMP:9584"/>
        <dbReference type="Rhea" id="RHEA-COMP:9587"/>
        <dbReference type="ChEBI" id="CHEBI:15378"/>
        <dbReference type="ChEBI" id="CHEBI:15444"/>
        <dbReference type="ChEBI" id="CHEBI:57498"/>
        <dbReference type="ChEBI" id="CHEBI:456216"/>
        <dbReference type="EC" id="2.4.1.21"/>
    </reaction>
</comment>
<dbReference type="HAMAP" id="MF_00484">
    <property type="entry name" value="Glycogen_synth"/>
    <property type="match status" value="1"/>
</dbReference>
<gene>
    <name evidence="9" type="primary">glgA_2</name>
    <name evidence="8" type="synonym">glgA</name>
    <name evidence="9" type="ORF">N508_000799</name>
</gene>
<reference evidence="9" key="3">
    <citation type="submission" date="2022-06" db="EMBL/GenBank/DDBJ databases">
        <title>Resources to Facilitate Use of the Altered Schaedler Flora (ASF) Mouse Model to Study Microbiome Function.</title>
        <authorList>
            <person name="Proctor A."/>
            <person name="Parvinroo S."/>
            <person name="Richie T."/>
            <person name="Jia X."/>
            <person name="Lee S.T.M."/>
            <person name="Karp P.D."/>
            <person name="Paley S."/>
            <person name="Kostic A.D."/>
            <person name="Pierre J.F."/>
            <person name="Wannemuehler M.J."/>
            <person name="Phillips G.J."/>
        </authorList>
    </citation>
    <scope>NUCLEOTIDE SEQUENCE</scope>
    <source>
        <strain evidence="9">ASF457</strain>
    </source>
</reference>
<dbReference type="eggNOG" id="COG0297">
    <property type="taxonomic scope" value="Bacteria"/>
</dbReference>
<evidence type="ECO:0000313" key="9">
    <source>
        <dbReference type="EMBL" id="USF23732.1"/>
    </source>
</evidence>
<dbReference type="PANTHER" id="PTHR45825:SF11">
    <property type="entry name" value="ALPHA AMYLASE DOMAIN-CONTAINING PROTEIN"/>
    <property type="match status" value="1"/>
</dbReference>
<dbReference type="PANTHER" id="PTHR45825">
    <property type="entry name" value="GRANULE-BOUND STARCH SYNTHASE 1, CHLOROPLASTIC/AMYLOPLASTIC"/>
    <property type="match status" value="1"/>
</dbReference>
<protein>
    <recommendedName>
        <fullName evidence="8">Glycogen synthase</fullName>
        <ecNumber evidence="8">2.4.1.21</ecNumber>
    </recommendedName>
    <alternativeName>
        <fullName evidence="8">Starch [bacterial glycogen] synthase</fullName>
    </alternativeName>
</protein>
<dbReference type="AlphaFoldDB" id="V2QIW4"/>
<evidence type="ECO:0000256" key="7">
    <source>
        <dbReference type="ARBA" id="ARBA00023056"/>
    </source>
</evidence>
<dbReference type="Pfam" id="PF08323">
    <property type="entry name" value="Glyco_transf_5"/>
    <property type="match status" value="1"/>
</dbReference>
<dbReference type="RefSeq" id="WP_023275104.1">
    <property type="nucleotide sequence ID" value="NZ_CP097562.1"/>
</dbReference>
<dbReference type="GO" id="GO:0004373">
    <property type="term" value="F:alpha-1,4-glucan glucosyltransferase (UDP-glucose donor) activity"/>
    <property type="evidence" value="ECO:0007669"/>
    <property type="project" value="InterPro"/>
</dbReference>
<dbReference type="GO" id="GO:0005978">
    <property type="term" value="P:glycogen biosynthetic process"/>
    <property type="evidence" value="ECO:0007669"/>
    <property type="project" value="UniProtKB-UniRule"/>
</dbReference>
<dbReference type="NCBIfam" id="TIGR02095">
    <property type="entry name" value="glgA"/>
    <property type="match status" value="1"/>
</dbReference>
<proteinExistence type="inferred from homology"/>
<keyword evidence="7 8" id="KW-0320">Glycogen biosynthesis</keyword>
<dbReference type="InterPro" id="IPR001296">
    <property type="entry name" value="Glyco_trans_1"/>
</dbReference>
<keyword evidence="6 8" id="KW-0808">Transferase</keyword>
<evidence type="ECO:0000313" key="10">
    <source>
        <dbReference type="Proteomes" id="UP000017429"/>
    </source>
</evidence>
<comment type="pathway">
    <text evidence="3 8">Glycan biosynthesis; glycogen biosynthesis.</text>
</comment>
<evidence type="ECO:0000256" key="8">
    <source>
        <dbReference type="HAMAP-Rule" id="MF_00484"/>
    </source>
</evidence>
<comment type="similarity">
    <text evidence="4 8">Belongs to the glycosyltransferase 1 family. Bacterial/plant glycogen synthase subfamily.</text>
</comment>
<dbReference type="KEGG" id="msch:N508_000799"/>
<evidence type="ECO:0000256" key="4">
    <source>
        <dbReference type="ARBA" id="ARBA00010281"/>
    </source>
</evidence>
<dbReference type="Proteomes" id="UP000017429">
    <property type="component" value="Chromosome"/>
</dbReference>
<evidence type="ECO:0000256" key="5">
    <source>
        <dbReference type="ARBA" id="ARBA00022676"/>
    </source>
</evidence>
<sequence>MNIIHITSEVLPFSYAGSTAETLFCLPYAERMDGHQVTVLSPLYASVDTVKHNINSLQLKTWVNAGFAVYEFELFETHLNGVRYVFFKNDEFFNRAGLYGVGKFDYADNDIRFGTFCQAALNFVKYHNIEADILHCHNWQTALIPVYKKLNFADLECKVVLTIHSVDNLGIFNKFTLEALNLPWDIYNIDCIEYYDNISFLKGGIVYSDAITTLSPTFASELINNGGSIGVEEIFYNHAHKLVGILNGICSMIWNPEIDTNIEKTYSSNDISGKKMCKNALCSELGLDQSLPLVVFIQKMLPERGLDLALNAAEEFEKNNINLIIFGPNSSDYGHKIQEIKEKYNKNIRIIINDHANESQKEYAAADIVLMPSLYEPCGSSQMIGMRYGAVPVSRRTGGLVDGAKEAVEKGVGFTFDEFSVDAMMKAVMNAVSLVSSEKYDEVVKILMQIDNSWQKASEKYIKLYERLLEGK</sequence>
<dbReference type="InterPro" id="IPR013534">
    <property type="entry name" value="Starch_synth_cat_dom"/>
</dbReference>
<dbReference type="OrthoDB" id="9808590at2"/>
<dbReference type="InterPro" id="IPR011835">
    <property type="entry name" value="GS/SS"/>
</dbReference>
<dbReference type="Gene3D" id="3.40.50.2000">
    <property type="entry name" value="Glycogen Phosphorylase B"/>
    <property type="match status" value="2"/>
</dbReference>
<dbReference type="Pfam" id="PF00534">
    <property type="entry name" value="Glycos_transf_1"/>
    <property type="match status" value="1"/>
</dbReference>
<evidence type="ECO:0000256" key="1">
    <source>
        <dbReference type="ARBA" id="ARBA00001478"/>
    </source>
</evidence>
<keyword evidence="5 8" id="KW-0328">Glycosyltransferase</keyword>
<dbReference type="EC" id="2.4.1.21" evidence="8"/>
<dbReference type="GO" id="GO:0009011">
    <property type="term" value="F:alpha-1,4-glucan glucosyltransferase (ADP-glucose donor) activity"/>
    <property type="evidence" value="ECO:0007669"/>
    <property type="project" value="UniProtKB-UniRule"/>
</dbReference>